<name>A0ABW1YD65_9DEIO</name>
<sequence length="108" mass="11743">MATSLEAARQRSQDLMTLFNVDESIRAERNMQRLLSRVTRTMAERAGASARSAYLRDKDGVLRLEYAAEGTGRPGTAAPAFALRVAQAEAPLTASPAEAQEFGGQCRR</sequence>
<proteinExistence type="predicted"/>
<comment type="caution">
    <text evidence="1">The sequence shown here is derived from an EMBL/GenBank/DDBJ whole genome shotgun (WGS) entry which is preliminary data.</text>
</comment>
<dbReference type="Gene3D" id="3.30.450.40">
    <property type="match status" value="1"/>
</dbReference>
<organism evidence="1 2">
    <name type="scientific">Deinococcus lacus</name>
    <dbReference type="NCBI Taxonomy" id="392561"/>
    <lineage>
        <taxon>Bacteria</taxon>
        <taxon>Thermotogati</taxon>
        <taxon>Deinococcota</taxon>
        <taxon>Deinococci</taxon>
        <taxon>Deinococcales</taxon>
        <taxon>Deinococcaceae</taxon>
        <taxon>Deinococcus</taxon>
    </lineage>
</organism>
<dbReference type="EMBL" id="JBHSWD010000001">
    <property type="protein sequence ID" value="MFC6592184.1"/>
    <property type="molecule type" value="Genomic_DNA"/>
</dbReference>
<evidence type="ECO:0000313" key="1">
    <source>
        <dbReference type="EMBL" id="MFC6592184.1"/>
    </source>
</evidence>
<dbReference type="InterPro" id="IPR029016">
    <property type="entry name" value="GAF-like_dom_sf"/>
</dbReference>
<keyword evidence="2" id="KW-1185">Reference proteome</keyword>
<dbReference type="RefSeq" id="WP_380083192.1">
    <property type="nucleotide sequence ID" value="NZ_JBHSWD010000001.1"/>
</dbReference>
<gene>
    <name evidence="1" type="ORF">ACFP81_09365</name>
</gene>
<accession>A0ABW1YD65</accession>
<evidence type="ECO:0000313" key="2">
    <source>
        <dbReference type="Proteomes" id="UP001596297"/>
    </source>
</evidence>
<dbReference type="Proteomes" id="UP001596297">
    <property type="component" value="Unassembled WGS sequence"/>
</dbReference>
<protein>
    <submittedName>
        <fullName evidence="1">Uncharacterized protein</fullName>
    </submittedName>
</protein>
<reference evidence="2" key="1">
    <citation type="journal article" date="2019" name="Int. J. Syst. Evol. Microbiol.">
        <title>The Global Catalogue of Microorganisms (GCM) 10K type strain sequencing project: providing services to taxonomists for standard genome sequencing and annotation.</title>
        <authorList>
            <consortium name="The Broad Institute Genomics Platform"/>
            <consortium name="The Broad Institute Genome Sequencing Center for Infectious Disease"/>
            <person name="Wu L."/>
            <person name="Ma J."/>
        </authorList>
    </citation>
    <scope>NUCLEOTIDE SEQUENCE [LARGE SCALE GENOMIC DNA]</scope>
    <source>
        <strain evidence="2">CGMCC 1.15772</strain>
    </source>
</reference>